<proteinExistence type="predicted"/>
<organism evidence="2 3">
    <name type="scientific">Candidatus Nomurabacteria bacterium RIFCSPHIGHO2_02_FULL_37_13</name>
    <dbReference type="NCBI Taxonomy" id="1801750"/>
    <lineage>
        <taxon>Bacteria</taxon>
        <taxon>Candidatus Nomuraibacteriota</taxon>
    </lineage>
</organism>
<gene>
    <name evidence="2" type="ORF">A3B85_01960</name>
</gene>
<name>A0A1F6W513_9BACT</name>
<evidence type="ECO:0000313" key="2">
    <source>
        <dbReference type="EMBL" id="OGI76856.1"/>
    </source>
</evidence>
<dbReference type="Proteomes" id="UP000178374">
    <property type="component" value="Unassembled WGS sequence"/>
</dbReference>
<dbReference type="AlphaFoldDB" id="A0A1F6W513"/>
<feature type="region of interest" description="Disordered" evidence="1">
    <location>
        <begin position="48"/>
        <end position="70"/>
    </location>
</feature>
<protein>
    <submittedName>
        <fullName evidence="2">Uncharacterized protein</fullName>
    </submittedName>
</protein>
<dbReference type="EMBL" id="MFUA01000017">
    <property type="protein sequence ID" value="OGI76856.1"/>
    <property type="molecule type" value="Genomic_DNA"/>
</dbReference>
<reference evidence="2 3" key="1">
    <citation type="journal article" date="2016" name="Nat. Commun.">
        <title>Thousands of microbial genomes shed light on interconnected biogeochemical processes in an aquifer system.</title>
        <authorList>
            <person name="Anantharaman K."/>
            <person name="Brown C.T."/>
            <person name="Hug L.A."/>
            <person name="Sharon I."/>
            <person name="Castelle C.J."/>
            <person name="Probst A.J."/>
            <person name="Thomas B.C."/>
            <person name="Singh A."/>
            <person name="Wilkins M.J."/>
            <person name="Karaoz U."/>
            <person name="Brodie E.L."/>
            <person name="Williams K.H."/>
            <person name="Hubbard S.S."/>
            <person name="Banfield J.F."/>
        </authorList>
    </citation>
    <scope>NUCLEOTIDE SEQUENCE [LARGE SCALE GENOMIC DNA]</scope>
</reference>
<comment type="caution">
    <text evidence="2">The sequence shown here is derived from an EMBL/GenBank/DDBJ whole genome shotgun (WGS) entry which is preliminary data.</text>
</comment>
<dbReference type="STRING" id="1801750.A3B85_01960"/>
<evidence type="ECO:0000256" key="1">
    <source>
        <dbReference type="SAM" id="MobiDB-lite"/>
    </source>
</evidence>
<evidence type="ECO:0000313" key="3">
    <source>
        <dbReference type="Proteomes" id="UP000178374"/>
    </source>
</evidence>
<accession>A0A1F6W513</accession>
<sequence length="70" mass="7777">MKKEKNKNRKDEWKGFDDCAICQAMKNGTANNAKDLMKAFQEAEKSGIGKVGFGNSHDSDSSIPSPYLKH</sequence>